<comment type="similarity">
    <text evidence="1 5">Belongs to the acylphosphatase family.</text>
</comment>
<proteinExistence type="inferred from homology"/>
<reference evidence="8" key="1">
    <citation type="submission" date="2017-09" db="EMBL/GenBank/DDBJ databases">
        <title>Depth-based differentiation of microbial function through sediment-hosted aquifers and enrichment of novel symbionts in the deep terrestrial subsurface.</title>
        <authorList>
            <person name="Probst A.J."/>
            <person name="Ladd B."/>
            <person name="Jarett J.K."/>
            <person name="Geller-Mcgrath D.E."/>
            <person name="Sieber C.M.K."/>
            <person name="Emerson J.B."/>
            <person name="Anantharaman K."/>
            <person name="Thomas B.C."/>
            <person name="Malmstrom R."/>
            <person name="Stieglmeier M."/>
            <person name="Klingl A."/>
            <person name="Woyke T."/>
            <person name="Ryan C.M."/>
            <person name="Banfield J.F."/>
        </authorList>
    </citation>
    <scope>NUCLEOTIDE SEQUENCE [LARGE SCALE GENOMIC DNA]</scope>
</reference>
<sequence length="91" mass="10195">MVQMRCVVSGRVQAVAYRAYVEVSATELKVTGYIRNLPDGTVEVVAQGDPTTLKEFVEYLHEGSLLSEVEAVAVEWESIKSNYDDFSIRHN</sequence>
<feature type="active site" evidence="4">
    <location>
        <position position="36"/>
    </location>
</feature>
<evidence type="ECO:0000259" key="6">
    <source>
        <dbReference type="PROSITE" id="PS51160"/>
    </source>
</evidence>
<dbReference type="AlphaFoldDB" id="A0A2H0UGR0"/>
<dbReference type="SUPFAM" id="SSF54975">
    <property type="entry name" value="Acylphosphatase/BLUF domain-like"/>
    <property type="match status" value="1"/>
</dbReference>
<feature type="domain" description="Acylphosphatase-like" evidence="6">
    <location>
        <begin position="3"/>
        <end position="90"/>
    </location>
</feature>
<evidence type="ECO:0000313" key="7">
    <source>
        <dbReference type="EMBL" id="PIR85604.1"/>
    </source>
</evidence>
<dbReference type="InterPro" id="IPR001792">
    <property type="entry name" value="Acylphosphatase-like_dom"/>
</dbReference>
<feature type="active site" evidence="4">
    <location>
        <position position="18"/>
    </location>
</feature>
<organism evidence="7 8">
    <name type="scientific">Candidatus Kaiserbacteria bacterium CG10_big_fil_rev_8_21_14_0_10_44_10</name>
    <dbReference type="NCBI Taxonomy" id="1974606"/>
    <lineage>
        <taxon>Bacteria</taxon>
        <taxon>Candidatus Kaiseribacteriota</taxon>
    </lineage>
</organism>
<evidence type="ECO:0000256" key="5">
    <source>
        <dbReference type="RuleBase" id="RU004168"/>
    </source>
</evidence>
<dbReference type="Gene3D" id="3.30.70.100">
    <property type="match status" value="1"/>
</dbReference>
<evidence type="ECO:0000256" key="1">
    <source>
        <dbReference type="ARBA" id="ARBA00005614"/>
    </source>
</evidence>
<dbReference type="PROSITE" id="PS51160">
    <property type="entry name" value="ACYLPHOSPHATASE_3"/>
    <property type="match status" value="1"/>
</dbReference>
<dbReference type="InterPro" id="IPR036046">
    <property type="entry name" value="Acylphosphatase-like_dom_sf"/>
</dbReference>
<dbReference type="PANTHER" id="PTHR47268:SF4">
    <property type="entry name" value="ACYLPHOSPHATASE"/>
    <property type="match status" value="1"/>
</dbReference>
<gene>
    <name evidence="7" type="ORF">COU14_03415</name>
</gene>
<dbReference type="PANTHER" id="PTHR47268">
    <property type="entry name" value="ACYLPHOSPHATASE"/>
    <property type="match status" value="1"/>
</dbReference>
<dbReference type="Proteomes" id="UP000229612">
    <property type="component" value="Unassembled WGS sequence"/>
</dbReference>
<evidence type="ECO:0000256" key="2">
    <source>
        <dbReference type="ARBA" id="ARBA00012150"/>
    </source>
</evidence>
<dbReference type="Pfam" id="PF00708">
    <property type="entry name" value="Acylphosphatase"/>
    <property type="match status" value="1"/>
</dbReference>
<protein>
    <recommendedName>
        <fullName evidence="2 4">acylphosphatase</fullName>
        <ecNumber evidence="2 4">3.6.1.7</ecNumber>
    </recommendedName>
</protein>
<dbReference type="EC" id="3.6.1.7" evidence="2 4"/>
<dbReference type="InterPro" id="IPR020456">
    <property type="entry name" value="Acylphosphatase"/>
</dbReference>
<comment type="caution">
    <text evidence="7">The sequence shown here is derived from an EMBL/GenBank/DDBJ whole genome shotgun (WGS) entry which is preliminary data.</text>
</comment>
<comment type="catalytic activity">
    <reaction evidence="3 4">
        <text>an acyl phosphate + H2O = a carboxylate + phosphate + H(+)</text>
        <dbReference type="Rhea" id="RHEA:14965"/>
        <dbReference type="ChEBI" id="CHEBI:15377"/>
        <dbReference type="ChEBI" id="CHEBI:15378"/>
        <dbReference type="ChEBI" id="CHEBI:29067"/>
        <dbReference type="ChEBI" id="CHEBI:43474"/>
        <dbReference type="ChEBI" id="CHEBI:59918"/>
        <dbReference type="EC" id="3.6.1.7"/>
    </reaction>
</comment>
<accession>A0A2H0UGR0</accession>
<dbReference type="GO" id="GO:0003998">
    <property type="term" value="F:acylphosphatase activity"/>
    <property type="evidence" value="ECO:0007669"/>
    <property type="project" value="UniProtKB-EC"/>
</dbReference>
<evidence type="ECO:0000256" key="4">
    <source>
        <dbReference type="PROSITE-ProRule" id="PRU00520"/>
    </source>
</evidence>
<name>A0A2H0UGR0_9BACT</name>
<evidence type="ECO:0000256" key="3">
    <source>
        <dbReference type="ARBA" id="ARBA00047645"/>
    </source>
</evidence>
<evidence type="ECO:0000313" key="8">
    <source>
        <dbReference type="Proteomes" id="UP000229612"/>
    </source>
</evidence>
<keyword evidence="4 7" id="KW-0378">Hydrolase</keyword>
<dbReference type="EMBL" id="PFBG01000038">
    <property type="protein sequence ID" value="PIR85604.1"/>
    <property type="molecule type" value="Genomic_DNA"/>
</dbReference>